<dbReference type="EMBL" id="BAABDU010000002">
    <property type="protein sequence ID" value="GAA3757286.1"/>
    <property type="molecule type" value="Genomic_DNA"/>
</dbReference>
<reference evidence="4" key="1">
    <citation type="journal article" date="2019" name="Int. J. Syst. Evol. Microbiol.">
        <title>The Global Catalogue of Microorganisms (GCM) 10K type strain sequencing project: providing services to taxonomists for standard genome sequencing and annotation.</title>
        <authorList>
            <consortium name="The Broad Institute Genomics Platform"/>
            <consortium name="The Broad Institute Genome Sequencing Center for Infectious Disease"/>
            <person name="Wu L."/>
            <person name="Ma J."/>
        </authorList>
    </citation>
    <scope>NUCLEOTIDE SEQUENCE [LARGE SCALE GENOMIC DNA]</scope>
    <source>
        <strain evidence="4">JCM 17337</strain>
    </source>
</reference>
<feature type="active site" description="Proton acceptor" evidence="2">
    <location>
        <position position="109"/>
    </location>
</feature>
<feature type="binding site" evidence="2">
    <location>
        <begin position="32"/>
        <end position="35"/>
    </location>
    <ligand>
        <name>substrate</name>
    </ligand>
</feature>
<comment type="pathway">
    <text evidence="2">Carbohydrate degradation; pentose phosphate pathway; D-ribose 5-phosphate from D-ribulose 5-phosphate (non-oxidative stage): step 1/1.</text>
</comment>
<dbReference type="Gene3D" id="3.30.70.260">
    <property type="match status" value="1"/>
</dbReference>
<feature type="binding site" evidence="2">
    <location>
        <begin position="100"/>
        <end position="103"/>
    </location>
    <ligand>
        <name>substrate</name>
    </ligand>
</feature>
<dbReference type="InterPro" id="IPR004788">
    <property type="entry name" value="Ribose5P_isomerase_type_A"/>
</dbReference>
<comment type="function">
    <text evidence="2">Catalyzes the reversible conversion of ribose-5-phosphate to ribulose 5-phosphate.</text>
</comment>
<dbReference type="RefSeq" id="WP_345139675.1">
    <property type="nucleotide sequence ID" value="NZ_BAABDU010000002.1"/>
</dbReference>
<accession>A0ABP7G6V7</accession>
<name>A0ABP7G6V7_9FLAO</name>
<evidence type="ECO:0000256" key="2">
    <source>
        <dbReference type="HAMAP-Rule" id="MF_00170"/>
    </source>
</evidence>
<gene>
    <name evidence="2 3" type="primary">rpiA</name>
    <name evidence="3" type="ORF">GCM10022423_04500</name>
</gene>
<dbReference type="PANTHER" id="PTHR11934">
    <property type="entry name" value="RIBOSE-5-PHOSPHATE ISOMERASE"/>
    <property type="match status" value="1"/>
</dbReference>
<protein>
    <recommendedName>
        <fullName evidence="2">Ribose-5-phosphate isomerase A</fullName>
        <ecNumber evidence="2">5.3.1.6</ecNumber>
    </recommendedName>
    <alternativeName>
        <fullName evidence="2">Phosphoriboisomerase A</fullName>
        <shortName evidence="2">PRI</shortName>
    </alternativeName>
</protein>
<comment type="subunit">
    <text evidence="2">Homodimer.</text>
</comment>
<dbReference type="CDD" id="cd01398">
    <property type="entry name" value="RPI_A"/>
    <property type="match status" value="1"/>
</dbReference>
<feature type="binding site" evidence="2">
    <location>
        <position position="127"/>
    </location>
    <ligand>
        <name>substrate</name>
    </ligand>
</feature>
<feature type="binding site" evidence="2">
    <location>
        <begin position="87"/>
        <end position="90"/>
    </location>
    <ligand>
        <name>substrate</name>
    </ligand>
</feature>
<evidence type="ECO:0000313" key="4">
    <source>
        <dbReference type="Proteomes" id="UP001500748"/>
    </source>
</evidence>
<dbReference type="NCBIfam" id="TIGR00021">
    <property type="entry name" value="rpiA"/>
    <property type="match status" value="1"/>
</dbReference>
<comment type="similarity">
    <text evidence="2">Belongs to the ribose 5-phosphate isomerase family.</text>
</comment>
<proteinExistence type="inferred from homology"/>
<dbReference type="Proteomes" id="UP001500748">
    <property type="component" value="Unassembled WGS sequence"/>
</dbReference>
<dbReference type="SUPFAM" id="SSF75445">
    <property type="entry name" value="D-ribose-5-phosphate isomerase (RpiA), lid domain"/>
    <property type="match status" value="1"/>
</dbReference>
<dbReference type="HAMAP" id="MF_00170">
    <property type="entry name" value="Rib_5P_isom_A"/>
    <property type="match status" value="1"/>
</dbReference>
<evidence type="ECO:0000256" key="1">
    <source>
        <dbReference type="ARBA" id="ARBA00023235"/>
    </source>
</evidence>
<sequence length="231" mass="25013">MKKRVDLEKEKLLAAREAVKLIENNMIVGLGTGSTAYYTILEIGQRVKEGLKIKAIATSRQTEELAASLKIDLIDINSMDAIDVTIDGADEFTSDLLMIKGGGGALFREKIVLSLTTKKIIIADSSKKVEKLGKFKVPVETVPFSSRYVLSQIASIGGNGEIRKKEGKVFVTDQGNCIVDADFGLIHDPESLAKNLNQIEGVLAHGLFIGLADKIIMGNGDDTAVFEMQKS</sequence>
<dbReference type="Pfam" id="PF06026">
    <property type="entry name" value="Rib_5-P_isom_A"/>
    <property type="match status" value="1"/>
</dbReference>
<dbReference type="PANTHER" id="PTHR11934:SF0">
    <property type="entry name" value="RIBOSE-5-PHOSPHATE ISOMERASE"/>
    <property type="match status" value="1"/>
</dbReference>
<dbReference type="InterPro" id="IPR020672">
    <property type="entry name" value="Ribose5P_isomerase_typA_subgr"/>
</dbReference>
<dbReference type="GO" id="GO:0016853">
    <property type="term" value="F:isomerase activity"/>
    <property type="evidence" value="ECO:0007669"/>
    <property type="project" value="UniProtKB-KW"/>
</dbReference>
<comment type="caution">
    <text evidence="3">The sequence shown here is derived from an EMBL/GenBank/DDBJ whole genome shotgun (WGS) entry which is preliminary data.</text>
</comment>
<dbReference type="InterPro" id="IPR037171">
    <property type="entry name" value="NagB/RpiA_transferase-like"/>
</dbReference>
<organism evidence="3 4">
    <name type="scientific">Flavobacterium ginsengiterrae</name>
    <dbReference type="NCBI Taxonomy" id="871695"/>
    <lineage>
        <taxon>Bacteria</taxon>
        <taxon>Pseudomonadati</taxon>
        <taxon>Bacteroidota</taxon>
        <taxon>Flavobacteriia</taxon>
        <taxon>Flavobacteriales</taxon>
        <taxon>Flavobacteriaceae</taxon>
        <taxon>Flavobacterium</taxon>
    </lineage>
</organism>
<dbReference type="Gene3D" id="3.40.50.1360">
    <property type="match status" value="1"/>
</dbReference>
<evidence type="ECO:0000313" key="3">
    <source>
        <dbReference type="EMBL" id="GAA3757286.1"/>
    </source>
</evidence>
<dbReference type="SUPFAM" id="SSF100950">
    <property type="entry name" value="NagB/RpiA/CoA transferase-like"/>
    <property type="match status" value="1"/>
</dbReference>
<keyword evidence="4" id="KW-1185">Reference proteome</keyword>
<keyword evidence="1 2" id="KW-0413">Isomerase</keyword>
<dbReference type="EC" id="5.3.1.6" evidence="2"/>
<dbReference type="NCBIfam" id="NF001924">
    <property type="entry name" value="PRK00702.1"/>
    <property type="match status" value="1"/>
</dbReference>
<comment type="catalytic activity">
    <reaction evidence="2">
        <text>aldehydo-D-ribose 5-phosphate = D-ribulose 5-phosphate</text>
        <dbReference type="Rhea" id="RHEA:14657"/>
        <dbReference type="ChEBI" id="CHEBI:58121"/>
        <dbReference type="ChEBI" id="CHEBI:58273"/>
        <dbReference type="EC" id="5.3.1.6"/>
    </reaction>
</comment>